<evidence type="ECO:0000313" key="1">
    <source>
        <dbReference type="EMBL" id="KAK3866784.1"/>
    </source>
</evidence>
<reference evidence="1" key="1">
    <citation type="submission" date="2023-10" db="EMBL/GenBank/DDBJ databases">
        <title>Genome assemblies of two species of porcelain crab, Petrolisthes cinctipes and Petrolisthes manimaculis (Anomura: Porcellanidae).</title>
        <authorList>
            <person name="Angst P."/>
        </authorList>
    </citation>
    <scope>NUCLEOTIDE SEQUENCE</scope>
    <source>
        <strain evidence="1">PB745_01</strain>
        <tissue evidence="1">Gill</tissue>
    </source>
</reference>
<proteinExistence type="predicted"/>
<protein>
    <submittedName>
        <fullName evidence="1">Uncharacterized protein</fullName>
    </submittedName>
</protein>
<dbReference type="EMBL" id="JAWQEG010003338">
    <property type="protein sequence ID" value="KAK3866784.1"/>
    <property type="molecule type" value="Genomic_DNA"/>
</dbReference>
<keyword evidence="2" id="KW-1185">Reference proteome</keyword>
<evidence type="ECO:0000313" key="2">
    <source>
        <dbReference type="Proteomes" id="UP001286313"/>
    </source>
</evidence>
<sequence length="84" mass="9287">MRQCDVSVTPANPFLLPLPATTDCSLLTYLVFPIPLRLSGLPLFPTSLPLHSFPLVSTMCERRHSVWCLEEAWLVVITCSSGTV</sequence>
<name>A0AAE1K895_PETCI</name>
<gene>
    <name evidence="1" type="ORF">Pcinc_027697</name>
</gene>
<accession>A0AAE1K895</accession>
<dbReference type="Proteomes" id="UP001286313">
    <property type="component" value="Unassembled WGS sequence"/>
</dbReference>
<comment type="caution">
    <text evidence="1">The sequence shown here is derived from an EMBL/GenBank/DDBJ whole genome shotgun (WGS) entry which is preliminary data.</text>
</comment>
<organism evidence="1 2">
    <name type="scientific">Petrolisthes cinctipes</name>
    <name type="common">Flat porcelain crab</name>
    <dbReference type="NCBI Taxonomy" id="88211"/>
    <lineage>
        <taxon>Eukaryota</taxon>
        <taxon>Metazoa</taxon>
        <taxon>Ecdysozoa</taxon>
        <taxon>Arthropoda</taxon>
        <taxon>Crustacea</taxon>
        <taxon>Multicrustacea</taxon>
        <taxon>Malacostraca</taxon>
        <taxon>Eumalacostraca</taxon>
        <taxon>Eucarida</taxon>
        <taxon>Decapoda</taxon>
        <taxon>Pleocyemata</taxon>
        <taxon>Anomura</taxon>
        <taxon>Galatheoidea</taxon>
        <taxon>Porcellanidae</taxon>
        <taxon>Petrolisthes</taxon>
    </lineage>
</organism>
<dbReference type="AlphaFoldDB" id="A0AAE1K895"/>